<reference evidence="2 3" key="1">
    <citation type="submission" date="2018-06" db="EMBL/GenBank/DDBJ databases">
        <authorList>
            <consortium name="Pathogen Informatics"/>
            <person name="Doyle S."/>
        </authorList>
    </citation>
    <scope>NUCLEOTIDE SEQUENCE [LARGE SCALE GENOMIC DNA]</scope>
    <source>
        <strain evidence="2 3">NCTC7688</strain>
    </source>
</reference>
<sequence>MIDDNDESCENMNKQLRNNMIVLLFAVILSLILNAAHILLPFMFGPIIASVICVRVFRLEIEWPFWLSQIGLVLLGVQIGSTFTKNVILDIKDDWLTIILITVMLLALALVIAFFFKKIAKVNTETAILSVIPGALSQMLIMAEENKRANIMVVSLTQTSRIIFVVILVPFISYFFRDNGSNGSPEKATTKVLTDAVSIPQILLLALAVFIVYIIMSKINFPTKQLLAPIIVLISWNLITGVTFTLDNYIIASAQVIYMIRIGLQIAKLLDQMKGRIAVAIAFQNVLLILLAFIMVLLISMVSNHSVNELFLGAAPGGMSQIVLVAIETGADVALISSYHIFRIFFILFLIAPLLGHLLKYIDRSHS</sequence>
<feature type="transmembrane region" description="Helical" evidence="1">
    <location>
        <begin position="95"/>
        <end position="116"/>
    </location>
</feature>
<feature type="transmembrane region" description="Helical" evidence="1">
    <location>
        <begin position="21"/>
        <end position="43"/>
    </location>
</feature>
<proteinExistence type="predicted"/>
<dbReference type="Pfam" id="PF05145">
    <property type="entry name" value="AbrB"/>
    <property type="match status" value="1"/>
</dbReference>
<feature type="transmembrane region" description="Helical" evidence="1">
    <location>
        <begin position="277"/>
        <end position="302"/>
    </location>
</feature>
<feature type="transmembrane region" description="Helical" evidence="1">
    <location>
        <begin position="226"/>
        <end position="244"/>
    </location>
</feature>
<keyword evidence="1" id="KW-0472">Membrane</keyword>
<dbReference type="PANTHER" id="PTHR38457">
    <property type="entry name" value="REGULATOR ABRB-RELATED"/>
    <property type="match status" value="1"/>
</dbReference>
<dbReference type="EMBL" id="UHED01000001">
    <property type="protein sequence ID" value="SUM82821.1"/>
    <property type="molecule type" value="Genomic_DNA"/>
</dbReference>
<feature type="transmembrane region" description="Helical" evidence="1">
    <location>
        <begin position="122"/>
        <end position="141"/>
    </location>
</feature>
<feature type="transmembrane region" description="Helical" evidence="1">
    <location>
        <begin position="153"/>
        <end position="176"/>
    </location>
</feature>
<dbReference type="InterPro" id="IPR007820">
    <property type="entry name" value="AbrB_fam"/>
</dbReference>
<organism evidence="2 3">
    <name type="scientific">Staphylococcus saprophyticus</name>
    <dbReference type="NCBI Taxonomy" id="29385"/>
    <lineage>
        <taxon>Bacteria</taxon>
        <taxon>Bacillati</taxon>
        <taxon>Bacillota</taxon>
        <taxon>Bacilli</taxon>
        <taxon>Bacillales</taxon>
        <taxon>Staphylococcaceae</taxon>
        <taxon>Staphylococcus</taxon>
    </lineage>
</organism>
<gene>
    <name evidence="2" type="ORF">NCTC7688_01382</name>
</gene>
<keyword evidence="1" id="KW-0812">Transmembrane</keyword>
<dbReference type="GO" id="GO:0016020">
    <property type="term" value="C:membrane"/>
    <property type="evidence" value="ECO:0007669"/>
    <property type="project" value="InterPro"/>
</dbReference>
<dbReference type="InterPro" id="IPR017516">
    <property type="entry name" value="AbrB_dup"/>
</dbReference>
<evidence type="ECO:0000313" key="3">
    <source>
        <dbReference type="Proteomes" id="UP000254707"/>
    </source>
</evidence>
<dbReference type="PIRSF" id="PIRSF038991">
    <property type="entry name" value="Protein_AbrB"/>
    <property type="match status" value="1"/>
</dbReference>
<dbReference type="AlphaFoldDB" id="A0A380HLT7"/>
<accession>A0A380HLT7</accession>
<feature type="transmembrane region" description="Helical" evidence="1">
    <location>
        <begin position="341"/>
        <end position="362"/>
    </location>
</feature>
<feature type="transmembrane region" description="Helical" evidence="1">
    <location>
        <begin position="196"/>
        <end position="214"/>
    </location>
</feature>
<dbReference type="PANTHER" id="PTHR38457:SF1">
    <property type="entry name" value="REGULATOR ABRB-RELATED"/>
    <property type="match status" value="1"/>
</dbReference>
<keyword evidence="1" id="KW-1133">Transmembrane helix</keyword>
<dbReference type="Proteomes" id="UP000254707">
    <property type="component" value="Unassembled WGS sequence"/>
</dbReference>
<evidence type="ECO:0000256" key="1">
    <source>
        <dbReference type="SAM" id="Phobius"/>
    </source>
</evidence>
<dbReference type="NCBIfam" id="TIGR03082">
    <property type="entry name" value="Gneg_AbrB_dup"/>
    <property type="match status" value="2"/>
</dbReference>
<dbReference type="GO" id="GO:0010468">
    <property type="term" value="P:regulation of gene expression"/>
    <property type="evidence" value="ECO:0007669"/>
    <property type="project" value="InterPro"/>
</dbReference>
<protein>
    <submittedName>
        <fullName evidence="2">Abrb</fullName>
    </submittedName>
</protein>
<evidence type="ECO:0000313" key="2">
    <source>
        <dbReference type="EMBL" id="SUM82821.1"/>
    </source>
</evidence>
<name>A0A380HLT7_STASA</name>